<keyword evidence="2" id="KW-0732">Signal</keyword>
<reference evidence="4" key="4">
    <citation type="submission" date="2024-02" db="EMBL/GenBank/DDBJ databases">
        <title>Comparative genomics of Cryptococcus and Kwoniella reveals pathogenesis evolution and contrasting modes of karyotype evolution via chromosome fusion or intercentromeric recombination.</title>
        <authorList>
            <person name="Coelho M.A."/>
            <person name="David-Palma M."/>
            <person name="Shea T."/>
            <person name="Bowers K."/>
            <person name="McGinley-Smith S."/>
            <person name="Mohammad A.W."/>
            <person name="Gnirke A."/>
            <person name="Yurkov A.M."/>
            <person name="Nowrousian M."/>
            <person name="Sun S."/>
            <person name="Cuomo C.A."/>
            <person name="Heitman J."/>
        </authorList>
    </citation>
    <scope>NUCLEOTIDE SEQUENCE</scope>
    <source>
        <strain evidence="4">CBS 10737</strain>
    </source>
</reference>
<sequence length="476" mass="54546">MYASLTKTLLPLSLLSSTLAGVIRIRGDDEDNSSSDPKKHHNDNNKDHNDNDNNSNPVSPEFIGCVSRTFFNLVSSDDNFDGDFSEQPDLQTCISYCVDDKFRYTYWDANKKQCYCSPAQRPDAAQIRDNDVKTGRCKNRDAIVFLNNATFKFGGCFDPPSGNVSSYGVTPVARFSTTSVRDCFVHCDEPCRNQFIDVVGITPRFDPALYSFAYDCECFDIDLSKTYPLINRTCAIDSVFGYARGEPNDDDHHKKEAKRGEYDDEDWYGKKYHHEQGADHDHKDNDDDSEDYDEEYNDKDHHEHELIKGGDLTHEYPPQEEESKKHHGGKYEANDDNDYDHGKDDEGDDGALLEDAEYDGKHHDDDNGKDHENDGKDHEGDGKNHENDGKNHEDDSNEDKQDYGKWHDHDNDNNDDNDKCEDHNKNEVNDGEDDYDDLEMHGNKKHHEGKSGGNKKAHDYQGDEYESDYGYYRRGR</sequence>
<feature type="signal peptide" evidence="2">
    <location>
        <begin position="1"/>
        <end position="20"/>
    </location>
</feature>
<feature type="compositionally biased region" description="Acidic residues" evidence="1">
    <location>
        <begin position="345"/>
        <end position="357"/>
    </location>
</feature>
<evidence type="ECO:0000313" key="4">
    <source>
        <dbReference type="EMBL" id="WWC66418.1"/>
    </source>
</evidence>
<dbReference type="OrthoDB" id="2564860at2759"/>
<proteinExistence type="predicted"/>
<organism evidence="3">
    <name type="scientific">Kwoniella pini CBS 10737</name>
    <dbReference type="NCBI Taxonomy" id="1296096"/>
    <lineage>
        <taxon>Eukaryota</taxon>
        <taxon>Fungi</taxon>
        <taxon>Dikarya</taxon>
        <taxon>Basidiomycota</taxon>
        <taxon>Agaricomycotina</taxon>
        <taxon>Tremellomycetes</taxon>
        <taxon>Tremellales</taxon>
        <taxon>Cryptococcaceae</taxon>
        <taxon>Kwoniella</taxon>
    </lineage>
</organism>
<keyword evidence="5" id="KW-1185">Reference proteome</keyword>
<evidence type="ECO:0000256" key="2">
    <source>
        <dbReference type="SAM" id="SignalP"/>
    </source>
</evidence>
<dbReference type="GeneID" id="30169374"/>
<gene>
    <name evidence="3" type="ORF">I206_01005</name>
    <name evidence="4" type="ORF">I206_100320</name>
</gene>
<feature type="compositionally biased region" description="Acidic residues" evidence="1">
    <location>
        <begin position="286"/>
        <end position="297"/>
    </location>
</feature>
<feature type="compositionally biased region" description="Basic and acidic residues" evidence="1">
    <location>
        <begin position="321"/>
        <end position="344"/>
    </location>
</feature>
<evidence type="ECO:0000256" key="1">
    <source>
        <dbReference type="SAM" id="MobiDB-lite"/>
    </source>
</evidence>
<reference evidence="3" key="1">
    <citation type="submission" date="2013-07" db="EMBL/GenBank/DDBJ databases">
        <title>The Genome Sequence of Cryptococcus pinus CBS10737.</title>
        <authorList>
            <consortium name="The Broad Institute Genome Sequencing Platform"/>
            <person name="Cuomo C."/>
            <person name="Litvintseva A."/>
            <person name="Chen Y."/>
            <person name="Heitman J."/>
            <person name="Sun S."/>
            <person name="Springer D."/>
            <person name="Dromer F."/>
            <person name="Young S.K."/>
            <person name="Zeng Q."/>
            <person name="Gargeya S."/>
            <person name="Fitzgerald M."/>
            <person name="Abouelleil A."/>
            <person name="Alvarado L."/>
            <person name="Berlin A.M."/>
            <person name="Chapman S.B."/>
            <person name="Dewar J."/>
            <person name="Goldberg J."/>
            <person name="Griggs A."/>
            <person name="Gujja S."/>
            <person name="Hansen M."/>
            <person name="Howarth C."/>
            <person name="Imamovic A."/>
            <person name="Larimer J."/>
            <person name="McCowan C."/>
            <person name="Murphy C."/>
            <person name="Pearson M."/>
            <person name="Priest M."/>
            <person name="Roberts A."/>
            <person name="Saif S."/>
            <person name="Shea T."/>
            <person name="Sykes S."/>
            <person name="Wortman J."/>
            <person name="Nusbaum C."/>
            <person name="Birren B."/>
        </authorList>
    </citation>
    <scope>NUCLEOTIDE SEQUENCE [LARGE SCALE GENOMIC DNA]</scope>
    <source>
        <strain evidence="3">CBS 10737</strain>
    </source>
</reference>
<protein>
    <recommendedName>
        <fullName evidence="6">Apple domain-containing protein</fullName>
    </recommendedName>
</protein>
<reference evidence="4" key="2">
    <citation type="submission" date="2013-07" db="EMBL/GenBank/DDBJ databases">
        <authorList>
            <consortium name="The Broad Institute Genome Sequencing Platform"/>
            <person name="Cuomo C."/>
            <person name="Litvintseva A."/>
            <person name="Chen Y."/>
            <person name="Heitman J."/>
            <person name="Sun S."/>
            <person name="Springer D."/>
            <person name="Dromer F."/>
            <person name="Young S.K."/>
            <person name="Zeng Q."/>
            <person name="Gargeya S."/>
            <person name="Fitzgerald M."/>
            <person name="Abouelleil A."/>
            <person name="Alvarado L."/>
            <person name="Berlin A.M."/>
            <person name="Chapman S.B."/>
            <person name="Dewar J."/>
            <person name="Goldberg J."/>
            <person name="Griggs A."/>
            <person name="Gujja S."/>
            <person name="Hansen M."/>
            <person name="Howarth C."/>
            <person name="Imamovic A."/>
            <person name="Larimer J."/>
            <person name="McCowan C."/>
            <person name="Murphy C."/>
            <person name="Pearson M."/>
            <person name="Priest M."/>
            <person name="Roberts A."/>
            <person name="Saif S."/>
            <person name="Shea T."/>
            <person name="Sykes S."/>
            <person name="Wortman J."/>
            <person name="Nusbaum C."/>
            <person name="Birren B."/>
        </authorList>
    </citation>
    <scope>NUCLEOTIDE SEQUENCE</scope>
    <source>
        <strain evidence="4">CBS 10737</strain>
    </source>
</reference>
<feature type="chain" id="PRO_5008628536" description="Apple domain-containing protein" evidence="2">
    <location>
        <begin position="21"/>
        <end position="476"/>
    </location>
</feature>
<feature type="region of interest" description="Disordered" evidence="1">
    <location>
        <begin position="273"/>
        <end position="476"/>
    </location>
</feature>
<dbReference type="AlphaFoldDB" id="A0A1B9IDK0"/>
<dbReference type="Proteomes" id="UP000094020">
    <property type="component" value="Chromosome 1"/>
</dbReference>
<reference evidence="3" key="3">
    <citation type="submission" date="2016-07" db="EMBL/GenBank/DDBJ databases">
        <title>Evolution of pathogenesis and genome organization in the Tremellales.</title>
        <authorList>
            <person name="Cuomo C."/>
            <person name="Litvintseva A."/>
            <person name="Heitman J."/>
            <person name="Chen Y."/>
            <person name="Sun S."/>
            <person name="Springer D."/>
            <person name="Dromer F."/>
            <person name="Young S."/>
            <person name="Zeng Q."/>
            <person name="Chapman S."/>
            <person name="Gujja S."/>
            <person name="Saif S."/>
            <person name="Birren B."/>
        </authorList>
    </citation>
    <scope>NUCLEOTIDE SEQUENCE</scope>
    <source>
        <strain evidence="3">CBS 10737</strain>
    </source>
</reference>
<dbReference type="EMBL" id="CP144519">
    <property type="protein sequence ID" value="WWC66418.1"/>
    <property type="molecule type" value="Genomic_DNA"/>
</dbReference>
<dbReference type="EMBL" id="KI894007">
    <property type="protein sequence ID" value="OCF53699.1"/>
    <property type="molecule type" value="Genomic_DNA"/>
</dbReference>
<name>A0A1B9IDK0_9TREE</name>
<feature type="compositionally biased region" description="Basic and acidic residues" evidence="1">
    <location>
        <begin position="42"/>
        <end position="51"/>
    </location>
</feature>
<dbReference type="STRING" id="1296096.A0A1B9IDK0"/>
<feature type="region of interest" description="Disordered" evidence="1">
    <location>
        <begin position="28"/>
        <end position="58"/>
    </location>
</feature>
<evidence type="ECO:0000313" key="3">
    <source>
        <dbReference type="EMBL" id="OCF53699.1"/>
    </source>
</evidence>
<feature type="compositionally biased region" description="Basic and acidic residues" evidence="1">
    <location>
        <begin position="298"/>
        <end position="314"/>
    </location>
</feature>
<dbReference type="RefSeq" id="XP_019014918.1">
    <property type="nucleotide sequence ID" value="XM_019152780.1"/>
</dbReference>
<evidence type="ECO:0000313" key="5">
    <source>
        <dbReference type="Proteomes" id="UP000094020"/>
    </source>
</evidence>
<feature type="compositionally biased region" description="Basic and acidic residues" evidence="1">
    <location>
        <begin position="358"/>
        <end position="428"/>
    </location>
</feature>
<dbReference type="KEGG" id="kpin:30169374"/>
<accession>A0A1B9IDK0</accession>
<feature type="compositionally biased region" description="Basic and acidic residues" evidence="1">
    <location>
        <begin position="274"/>
        <end position="285"/>
    </location>
</feature>
<evidence type="ECO:0008006" key="6">
    <source>
        <dbReference type="Google" id="ProtNLM"/>
    </source>
</evidence>